<proteinExistence type="predicted"/>
<evidence type="ECO:0000256" key="4">
    <source>
        <dbReference type="ARBA" id="ARBA00022842"/>
    </source>
</evidence>
<reference evidence="5" key="1">
    <citation type="submission" date="2022-07" db="EMBL/GenBank/DDBJ databases">
        <title>FELIX.</title>
        <authorList>
            <person name="Wan K.H."/>
            <person name="Park S."/>
            <person name="Lawrence Q."/>
            <person name="Eichenberger J.P."/>
            <person name="Booth B.W."/>
            <person name="Piaggio A.J."/>
            <person name="Chandler J.C."/>
            <person name="Franklin A.B."/>
            <person name="Celniker S.E."/>
        </authorList>
    </citation>
    <scope>NUCLEOTIDE SEQUENCE</scope>
    <source>
        <strain evidence="5">QA-1986 374</strain>
    </source>
</reference>
<dbReference type="SFLD" id="SFLDG01129">
    <property type="entry name" value="C1.5:_HAD__Beta-PGM__Phosphata"/>
    <property type="match status" value="1"/>
</dbReference>
<dbReference type="Gene3D" id="3.40.50.1000">
    <property type="entry name" value="HAD superfamily/HAD-like"/>
    <property type="match status" value="1"/>
</dbReference>
<comment type="cofactor">
    <cofactor evidence="1">
        <name>Mg(2+)</name>
        <dbReference type="ChEBI" id="CHEBI:18420"/>
    </cofactor>
</comment>
<organism evidence="5 6">
    <name type="scientific">Oceanobacillus jeddahense</name>
    <dbReference type="NCBI Taxonomy" id="1462527"/>
    <lineage>
        <taxon>Bacteria</taxon>
        <taxon>Bacillati</taxon>
        <taxon>Bacillota</taxon>
        <taxon>Bacilli</taxon>
        <taxon>Bacillales</taxon>
        <taxon>Bacillaceae</taxon>
        <taxon>Oceanobacillus</taxon>
    </lineage>
</organism>
<dbReference type="PANTHER" id="PTHR46470:SF2">
    <property type="entry name" value="GLYCERALDEHYDE 3-PHOSPHATE PHOSPHATASE"/>
    <property type="match status" value="1"/>
</dbReference>
<dbReference type="NCBIfam" id="TIGR01549">
    <property type="entry name" value="HAD-SF-IA-v1"/>
    <property type="match status" value="1"/>
</dbReference>
<dbReference type="InterPro" id="IPR051400">
    <property type="entry name" value="HAD-like_hydrolase"/>
</dbReference>
<keyword evidence="6" id="KW-1185">Reference proteome</keyword>
<evidence type="ECO:0000256" key="3">
    <source>
        <dbReference type="ARBA" id="ARBA00022801"/>
    </source>
</evidence>
<dbReference type="InterPro" id="IPR023198">
    <property type="entry name" value="PGP-like_dom2"/>
</dbReference>
<evidence type="ECO:0000313" key="6">
    <source>
        <dbReference type="Proteomes" id="UP001059773"/>
    </source>
</evidence>
<keyword evidence="4" id="KW-0460">Magnesium</keyword>
<dbReference type="PRINTS" id="PR00413">
    <property type="entry name" value="HADHALOGNASE"/>
</dbReference>
<evidence type="ECO:0000313" key="5">
    <source>
        <dbReference type="EMBL" id="UUI04161.1"/>
    </source>
</evidence>
<evidence type="ECO:0000256" key="2">
    <source>
        <dbReference type="ARBA" id="ARBA00022723"/>
    </source>
</evidence>
<accession>A0ABY5JV10</accession>
<name>A0ABY5JV10_9BACI</name>
<dbReference type="EMBL" id="CP101914">
    <property type="protein sequence ID" value="UUI04161.1"/>
    <property type="molecule type" value="Genomic_DNA"/>
</dbReference>
<evidence type="ECO:0000256" key="1">
    <source>
        <dbReference type="ARBA" id="ARBA00001946"/>
    </source>
</evidence>
<dbReference type="InterPro" id="IPR023214">
    <property type="entry name" value="HAD_sf"/>
</dbReference>
<protein>
    <submittedName>
        <fullName evidence="5">HAD family hydrolase</fullName>
    </submittedName>
</protein>
<dbReference type="InterPro" id="IPR006439">
    <property type="entry name" value="HAD-SF_hydro_IA"/>
</dbReference>
<sequence length="237" mass="27479">MLDTIIFDMDDTLYDQAATFRETCKKMLNISLSNKELDNLYLISRKYSDALFDDQVAGKMTLKEMHIRRIKDACADVGIEITAEQALEFQNNYVQEQGKIELFDEVIELLDYLVEKKKQLAVLTNGAEGHQRMKIKQLKLDKWIPEEQLFVSETIGYAKPSKQAFQIIENNLSLTKEKTIYVGDSFANDIVGAKQVGWQALWMNHRNRKISETTVKPDRTVYSAKELLDFFLHNREV</sequence>
<dbReference type="InterPro" id="IPR036412">
    <property type="entry name" value="HAD-like_sf"/>
</dbReference>
<keyword evidence="3 5" id="KW-0378">Hydrolase</keyword>
<dbReference type="RefSeq" id="WP_256709132.1">
    <property type="nucleotide sequence ID" value="NZ_CP101914.1"/>
</dbReference>
<gene>
    <name evidence="5" type="ORF">NP439_05615</name>
</gene>
<dbReference type="SUPFAM" id="SSF56784">
    <property type="entry name" value="HAD-like"/>
    <property type="match status" value="1"/>
</dbReference>
<dbReference type="PANTHER" id="PTHR46470">
    <property type="entry name" value="N-ACYLNEURAMINATE-9-PHOSPHATASE"/>
    <property type="match status" value="1"/>
</dbReference>
<dbReference type="Pfam" id="PF00702">
    <property type="entry name" value="Hydrolase"/>
    <property type="match status" value="1"/>
</dbReference>
<dbReference type="Proteomes" id="UP001059773">
    <property type="component" value="Chromosome"/>
</dbReference>
<keyword evidence="2" id="KW-0479">Metal-binding</keyword>
<dbReference type="SFLD" id="SFLDS00003">
    <property type="entry name" value="Haloacid_Dehalogenase"/>
    <property type="match status" value="1"/>
</dbReference>
<dbReference type="Gene3D" id="1.10.150.240">
    <property type="entry name" value="Putative phosphatase, domain 2"/>
    <property type="match status" value="1"/>
</dbReference>
<dbReference type="GO" id="GO:0016787">
    <property type="term" value="F:hydrolase activity"/>
    <property type="evidence" value="ECO:0007669"/>
    <property type="project" value="UniProtKB-KW"/>
</dbReference>